<proteinExistence type="predicted"/>
<dbReference type="EMBL" id="JBALHR010000002">
    <property type="protein sequence ID" value="MEH7827215.1"/>
    <property type="molecule type" value="Genomic_DNA"/>
</dbReference>
<dbReference type="InterPro" id="IPR013321">
    <property type="entry name" value="Arc_rbn_hlx_hlx"/>
</dbReference>
<dbReference type="InterPro" id="IPR005569">
    <property type="entry name" value="Arc_DNA-bd_dom"/>
</dbReference>
<gene>
    <name evidence="2" type="ORF">V6590_03565</name>
</gene>
<dbReference type="SUPFAM" id="SSF47598">
    <property type="entry name" value="Ribbon-helix-helix"/>
    <property type="match status" value="1"/>
</dbReference>
<keyword evidence="3" id="KW-1185">Reference proteome</keyword>
<protein>
    <submittedName>
        <fullName evidence="2">Arc family DNA-binding protein</fullName>
    </submittedName>
</protein>
<evidence type="ECO:0000259" key="1">
    <source>
        <dbReference type="Pfam" id="PF03869"/>
    </source>
</evidence>
<dbReference type="GO" id="GO:0003677">
    <property type="term" value="F:DNA binding"/>
    <property type="evidence" value="ECO:0007669"/>
    <property type="project" value="UniProtKB-KW"/>
</dbReference>
<accession>A0ABU8BSE3</accession>
<organism evidence="2 3">
    <name type="scientific">Gemmobacter denitrificans</name>
    <dbReference type="NCBI Taxonomy" id="3123040"/>
    <lineage>
        <taxon>Bacteria</taxon>
        <taxon>Pseudomonadati</taxon>
        <taxon>Pseudomonadota</taxon>
        <taxon>Alphaproteobacteria</taxon>
        <taxon>Rhodobacterales</taxon>
        <taxon>Paracoccaceae</taxon>
        <taxon>Gemmobacter</taxon>
    </lineage>
</organism>
<dbReference type="InterPro" id="IPR010985">
    <property type="entry name" value="Ribbon_hlx_hlx"/>
</dbReference>
<feature type="domain" description="Arc-like DNA binding" evidence="1">
    <location>
        <begin position="7"/>
        <end position="39"/>
    </location>
</feature>
<reference evidence="2" key="1">
    <citation type="submission" date="2024-02" db="EMBL/GenBank/DDBJ databases">
        <title>Genome sequences of strain Gemmobacter sp. JM10B15.</title>
        <authorList>
            <person name="Zhang M."/>
        </authorList>
    </citation>
    <scope>NUCLEOTIDE SEQUENCE</scope>
    <source>
        <strain evidence="2">JM10B15</strain>
    </source>
</reference>
<evidence type="ECO:0000313" key="2">
    <source>
        <dbReference type="EMBL" id="MEH7827215.1"/>
    </source>
</evidence>
<dbReference type="Pfam" id="PF03869">
    <property type="entry name" value="Arc"/>
    <property type="match status" value="1"/>
</dbReference>
<dbReference type="Proteomes" id="UP001431963">
    <property type="component" value="Unassembled WGS sequence"/>
</dbReference>
<keyword evidence="2" id="KW-0238">DNA-binding</keyword>
<name>A0ABU8BSE3_9RHOB</name>
<evidence type="ECO:0000313" key="3">
    <source>
        <dbReference type="Proteomes" id="UP001431963"/>
    </source>
</evidence>
<dbReference type="Gene3D" id="1.10.1220.10">
    <property type="entry name" value="Met repressor-like"/>
    <property type="match status" value="1"/>
</dbReference>
<comment type="caution">
    <text evidence="2">The sequence shown here is derived from an EMBL/GenBank/DDBJ whole genome shotgun (WGS) entry which is preliminary data.</text>
</comment>
<dbReference type="RefSeq" id="WP_335419662.1">
    <property type="nucleotide sequence ID" value="NZ_JBALHR010000002.1"/>
</dbReference>
<sequence length="56" mass="6476">MNQTPNPFGLRLPPKMRQWITERAKRNRRSINGEIVHLLGRVLENDERGGVDHGQS</sequence>